<evidence type="ECO:0000259" key="4">
    <source>
        <dbReference type="Pfam" id="PF05175"/>
    </source>
</evidence>
<evidence type="ECO:0000256" key="1">
    <source>
        <dbReference type="ARBA" id="ARBA00022603"/>
    </source>
</evidence>
<evidence type="ECO:0000256" key="3">
    <source>
        <dbReference type="ARBA" id="ARBA00022691"/>
    </source>
</evidence>
<dbReference type="GO" id="GO:0003676">
    <property type="term" value="F:nucleic acid binding"/>
    <property type="evidence" value="ECO:0007669"/>
    <property type="project" value="InterPro"/>
</dbReference>
<dbReference type="Gene3D" id="3.40.50.150">
    <property type="entry name" value="Vaccinia Virus protein VP39"/>
    <property type="match status" value="1"/>
</dbReference>
<evidence type="ECO:0000256" key="2">
    <source>
        <dbReference type="ARBA" id="ARBA00022679"/>
    </source>
</evidence>
<dbReference type="SUPFAM" id="SSF53335">
    <property type="entry name" value="S-adenosyl-L-methionine-dependent methyltransferases"/>
    <property type="match status" value="1"/>
</dbReference>
<dbReference type="GO" id="GO:0036009">
    <property type="term" value="F:protein-glutamine N-methyltransferase activity"/>
    <property type="evidence" value="ECO:0007669"/>
    <property type="project" value="TreeGrafter"/>
</dbReference>
<reference evidence="5 6" key="1">
    <citation type="submission" date="2018-08" db="EMBL/GenBank/DDBJ databases">
        <title>Recombination of ecologically and evolutionarily significant loci maintains genetic cohesion in the Pseudomonas syringae species complex.</title>
        <authorList>
            <person name="Dillon M."/>
            <person name="Thakur S."/>
            <person name="Almeida R.N.D."/>
            <person name="Weir B.S."/>
            <person name="Guttman D.S."/>
        </authorList>
    </citation>
    <scope>NUCLEOTIDE SEQUENCE [LARGE SCALE GENOMIC DNA]</scope>
    <source>
        <strain evidence="5 6">ICMP 19473</strain>
    </source>
</reference>
<sequence length="415" mass="45714">MAGRWQRSTDQRQAFAGSVSLTVPQCLRRRSGRSSTRVSGCGRCRSGCARTACETRIGCCDRENAHADRKHVACAARQQCGALCHSPVRFAHGRAYDWSSSMNPTLPDRTALIALAQRLKNGGYRFITPTPLTHQRVNERPENRTALSLRDVFGWSRIIPESMLPVSEAQGLLEAGIVQRSEDGLKSKVRFSSLNDLLLVHSAYPTHDEDSVFFGPDTYRFAQSISRHLQSTSHPIKRAVDIGCGAGAGGLLIAHARREAQVHAVDINPKALHFAQINADVAGLENLTCSQSDILTGLTDSFDLIVANPPYMKDTQKRAYRHGGDSLGADLSVRIVRESVDRLTPGGSLLLYTGVAMTGERDPFFEAVKEVIDHAELAWTYRELDPDVFGEELLEEGYEDAERIAAVELVVTRRT</sequence>
<evidence type="ECO:0000313" key="6">
    <source>
        <dbReference type="Proteomes" id="UP000273854"/>
    </source>
</evidence>
<dbReference type="PANTHER" id="PTHR18895">
    <property type="entry name" value="HEMK METHYLTRANSFERASE"/>
    <property type="match status" value="1"/>
</dbReference>
<organism evidence="5 6">
    <name type="scientific">Pseudomonas viridiflava</name>
    <name type="common">Phytomonas viridiflava</name>
    <dbReference type="NCBI Taxonomy" id="33069"/>
    <lineage>
        <taxon>Bacteria</taxon>
        <taxon>Pseudomonadati</taxon>
        <taxon>Pseudomonadota</taxon>
        <taxon>Gammaproteobacteria</taxon>
        <taxon>Pseudomonadales</taxon>
        <taxon>Pseudomonadaceae</taxon>
        <taxon>Pseudomonas</taxon>
    </lineage>
</organism>
<dbReference type="PROSITE" id="PS00092">
    <property type="entry name" value="N6_MTASE"/>
    <property type="match status" value="1"/>
</dbReference>
<evidence type="ECO:0000313" key="5">
    <source>
        <dbReference type="EMBL" id="RMT77512.1"/>
    </source>
</evidence>
<dbReference type="PANTHER" id="PTHR18895:SF74">
    <property type="entry name" value="MTRF1L RELEASE FACTOR GLUTAMINE METHYLTRANSFERASE"/>
    <property type="match status" value="1"/>
</dbReference>
<keyword evidence="3" id="KW-0949">S-adenosyl-L-methionine</keyword>
<dbReference type="InterPro" id="IPR002052">
    <property type="entry name" value="DNA_methylase_N6_adenine_CS"/>
</dbReference>
<dbReference type="CDD" id="cd02440">
    <property type="entry name" value="AdoMet_MTases"/>
    <property type="match status" value="1"/>
</dbReference>
<dbReference type="AlphaFoldDB" id="A0A3M5NZA2"/>
<dbReference type="InterPro" id="IPR029063">
    <property type="entry name" value="SAM-dependent_MTases_sf"/>
</dbReference>
<dbReference type="EMBL" id="RBTP01000069">
    <property type="protein sequence ID" value="RMT77512.1"/>
    <property type="molecule type" value="Genomic_DNA"/>
</dbReference>
<keyword evidence="1" id="KW-0489">Methyltransferase</keyword>
<dbReference type="Pfam" id="PF05175">
    <property type="entry name" value="MTS"/>
    <property type="match status" value="1"/>
</dbReference>
<protein>
    <recommendedName>
        <fullName evidence="4">Methyltransferase small domain-containing protein</fullName>
    </recommendedName>
</protein>
<keyword evidence="2" id="KW-0808">Transferase</keyword>
<dbReference type="InterPro" id="IPR007848">
    <property type="entry name" value="Small_mtfrase_dom"/>
</dbReference>
<dbReference type="GO" id="GO:0032259">
    <property type="term" value="P:methylation"/>
    <property type="evidence" value="ECO:0007669"/>
    <property type="project" value="UniProtKB-KW"/>
</dbReference>
<gene>
    <name evidence="5" type="ORF">ALP40_04545</name>
</gene>
<accession>A0A3M5NZA2</accession>
<dbReference type="Proteomes" id="UP000273854">
    <property type="component" value="Unassembled WGS sequence"/>
</dbReference>
<proteinExistence type="predicted"/>
<dbReference type="InterPro" id="IPR050320">
    <property type="entry name" value="N5-glutamine_MTase"/>
</dbReference>
<feature type="domain" description="Methyltransferase small" evidence="4">
    <location>
        <begin position="228"/>
        <end position="351"/>
    </location>
</feature>
<comment type="caution">
    <text evidence="5">The sequence shown here is derived from an EMBL/GenBank/DDBJ whole genome shotgun (WGS) entry which is preliminary data.</text>
</comment>
<name>A0A3M5NZA2_PSEVI</name>